<dbReference type="Proteomes" id="UP000036958">
    <property type="component" value="Unassembled WGS sequence"/>
</dbReference>
<organism evidence="1 2">
    <name type="scientific">Sunxiuqinia dokdonensis</name>
    <dbReference type="NCBI Taxonomy" id="1409788"/>
    <lineage>
        <taxon>Bacteria</taxon>
        <taxon>Pseudomonadati</taxon>
        <taxon>Bacteroidota</taxon>
        <taxon>Bacteroidia</taxon>
        <taxon>Marinilabiliales</taxon>
        <taxon>Prolixibacteraceae</taxon>
        <taxon>Sunxiuqinia</taxon>
    </lineage>
</organism>
<proteinExistence type="predicted"/>
<gene>
    <name evidence="1" type="ORF">NC99_23040</name>
</gene>
<evidence type="ECO:0000313" key="2">
    <source>
        <dbReference type="Proteomes" id="UP000036958"/>
    </source>
</evidence>
<name>A0A0L8V9J7_9BACT</name>
<dbReference type="EMBL" id="LGIA01000151">
    <property type="protein sequence ID" value="KOH44872.1"/>
    <property type="molecule type" value="Genomic_DNA"/>
</dbReference>
<accession>A0A0L8V9J7</accession>
<reference evidence="2" key="1">
    <citation type="submission" date="2015-07" db="EMBL/GenBank/DDBJ databases">
        <title>Genome sequencing of Sunxiuqinia dokdonensis strain SK.</title>
        <authorList>
            <person name="Ahn S."/>
            <person name="Kim B.-C."/>
        </authorList>
    </citation>
    <scope>NUCLEOTIDE SEQUENCE [LARGE SCALE GENOMIC DNA]</scope>
    <source>
        <strain evidence="2">SK</strain>
    </source>
</reference>
<keyword evidence="2" id="KW-1185">Reference proteome</keyword>
<comment type="caution">
    <text evidence="1">The sequence shown here is derived from an EMBL/GenBank/DDBJ whole genome shotgun (WGS) entry which is preliminary data.</text>
</comment>
<protein>
    <submittedName>
        <fullName evidence="1">Uncharacterized protein</fullName>
    </submittedName>
</protein>
<evidence type="ECO:0000313" key="1">
    <source>
        <dbReference type="EMBL" id="KOH44872.1"/>
    </source>
</evidence>
<dbReference type="AlphaFoldDB" id="A0A0L8V9J7"/>
<sequence>MYDLLAFLFLAISIHIRKYHNSGELNGESFFYLTSNSPGRINRLFFSC</sequence>